<evidence type="ECO:0000256" key="10">
    <source>
        <dbReference type="SAM" id="Phobius"/>
    </source>
</evidence>
<proteinExistence type="predicted"/>
<feature type="signal peptide" evidence="11">
    <location>
        <begin position="1"/>
        <end position="21"/>
    </location>
</feature>
<dbReference type="InterPro" id="IPR038550">
    <property type="entry name" value="GPCR_3_9-Cys_sf"/>
</dbReference>
<gene>
    <name evidence="14" type="ORF">PLOB_00032421</name>
</gene>
<evidence type="ECO:0000256" key="8">
    <source>
        <dbReference type="ARBA" id="ARBA00023180"/>
    </source>
</evidence>
<accession>A0ABN8NXY4</accession>
<dbReference type="InterPro" id="IPR028082">
    <property type="entry name" value="Peripla_BP_I"/>
</dbReference>
<keyword evidence="11" id="KW-0732">Signal</keyword>
<dbReference type="InterPro" id="IPR050726">
    <property type="entry name" value="mGluR"/>
</dbReference>
<feature type="transmembrane region" description="Helical" evidence="10">
    <location>
        <begin position="522"/>
        <end position="541"/>
    </location>
</feature>
<comment type="subcellular location">
    <subcellularLocation>
        <location evidence="1">Cell membrane</location>
        <topology evidence="1">Multi-pass membrane protein</topology>
    </subcellularLocation>
</comment>
<dbReference type="SUPFAM" id="SSF53822">
    <property type="entry name" value="Periplasmic binding protein-like I"/>
    <property type="match status" value="1"/>
</dbReference>
<keyword evidence="7" id="KW-0675">Receptor</keyword>
<dbReference type="EMBL" id="CALNXK010000042">
    <property type="protein sequence ID" value="CAH3126439.1"/>
    <property type="molecule type" value="Genomic_DNA"/>
</dbReference>
<dbReference type="PRINTS" id="PR00248">
    <property type="entry name" value="GPCRMGR"/>
</dbReference>
<dbReference type="InterPro" id="IPR000337">
    <property type="entry name" value="GPCR_3"/>
</dbReference>
<organism evidence="14 15">
    <name type="scientific">Porites lobata</name>
    <dbReference type="NCBI Taxonomy" id="104759"/>
    <lineage>
        <taxon>Eukaryota</taxon>
        <taxon>Metazoa</taxon>
        <taxon>Cnidaria</taxon>
        <taxon>Anthozoa</taxon>
        <taxon>Hexacorallia</taxon>
        <taxon>Scleractinia</taxon>
        <taxon>Fungiina</taxon>
        <taxon>Poritidae</taxon>
        <taxon>Porites</taxon>
    </lineage>
</organism>
<dbReference type="Pfam" id="PF01094">
    <property type="entry name" value="ANF_receptor"/>
    <property type="match status" value="1"/>
</dbReference>
<keyword evidence="15" id="KW-1185">Reference proteome</keyword>
<protein>
    <submittedName>
        <fullName evidence="14">Uncharacterized protein</fullName>
    </submittedName>
</protein>
<feature type="chain" id="PRO_5045273189" evidence="11">
    <location>
        <begin position="22"/>
        <end position="542"/>
    </location>
</feature>
<keyword evidence="6 10" id="KW-0472">Membrane</keyword>
<keyword evidence="8" id="KW-0325">Glycoprotein</keyword>
<comment type="caution">
    <text evidence="14">The sequence shown here is derived from an EMBL/GenBank/DDBJ whole genome shotgun (WGS) entry which is preliminary data.</text>
</comment>
<evidence type="ECO:0000313" key="15">
    <source>
        <dbReference type="Proteomes" id="UP001159405"/>
    </source>
</evidence>
<dbReference type="Pfam" id="PF07562">
    <property type="entry name" value="NCD3G"/>
    <property type="match status" value="1"/>
</dbReference>
<dbReference type="InterPro" id="IPR011500">
    <property type="entry name" value="GPCR_3_9-Cys_dom"/>
</dbReference>
<evidence type="ECO:0000256" key="6">
    <source>
        <dbReference type="ARBA" id="ARBA00023136"/>
    </source>
</evidence>
<evidence type="ECO:0000256" key="2">
    <source>
        <dbReference type="ARBA" id="ARBA00022475"/>
    </source>
</evidence>
<evidence type="ECO:0000256" key="1">
    <source>
        <dbReference type="ARBA" id="ARBA00004651"/>
    </source>
</evidence>
<keyword evidence="3 10" id="KW-0812">Transmembrane</keyword>
<evidence type="ECO:0000259" key="13">
    <source>
        <dbReference type="Pfam" id="PF07562"/>
    </source>
</evidence>
<feature type="domain" description="Receptor ligand binding region" evidence="12">
    <location>
        <begin position="68"/>
        <end position="378"/>
    </location>
</feature>
<dbReference type="InterPro" id="IPR001828">
    <property type="entry name" value="ANF_lig-bd_rcpt"/>
</dbReference>
<keyword evidence="2" id="KW-1003">Cell membrane</keyword>
<evidence type="ECO:0000256" key="11">
    <source>
        <dbReference type="SAM" id="SignalP"/>
    </source>
</evidence>
<evidence type="ECO:0000313" key="14">
    <source>
        <dbReference type="EMBL" id="CAH3126439.1"/>
    </source>
</evidence>
<name>A0ABN8NXY4_9CNID</name>
<evidence type="ECO:0000256" key="5">
    <source>
        <dbReference type="ARBA" id="ARBA00023040"/>
    </source>
</evidence>
<keyword evidence="4 10" id="KW-1133">Transmembrane helix</keyword>
<keyword evidence="9" id="KW-0807">Transducer</keyword>
<evidence type="ECO:0000256" key="3">
    <source>
        <dbReference type="ARBA" id="ARBA00022692"/>
    </source>
</evidence>
<dbReference type="Gene3D" id="3.40.50.2300">
    <property type="match status" value="2"/>
</dbReference>
<dbReference type="Proteomes" id="UP001159405">
    <property type="component" value="Unassembled WGS sequence"/>
</dbReference>
<dbReference type="PANTHER" id="PTHR24060">
    <property type="entry name" value="METABOTROPIC GLUTAMATE RECEPTOR"/>
    <property type="match status" value="1"/>
</dbReference>
<evidence type="ECO:0000256" key="7">
    <source>
        <dbReference type="ARBA" id="ARBA00023170"/>
    </source>
</evidence>
<evidence type="ECO:0000256" key="9">
    <source>
        <dbReference type="ARBA" id="ARBA00023224"/>
    </source>
</evidence>
<keyword evidence="5" id="KW-0297">G-protein coupled receptor</keyword>
<evidence type="ECO:0000259" key="12">
    <source>
        <dbReference type="Pfam" id="PF01094"/>
    </source>
</evidence>
<reference evidence="14 15" key="1">
    <citation type="submission" date="2022-05" db="EMBL/GenBank/DDBJ databases">
        <authorList>
            <consortium name="Genoscope - CEA"/>
            <person name="William W."/>
        </authorList>
    </citation>
    <scope>NUCLEOTIDE SEQUENCE [LARGE SCALE GENOMIC DNA]</scope>
</reference>
<dbReference type="Gene3D" id="2.10.50.30">
    <property type="entry name" value="GPCR, family 3, nine cysteines domain"/>
    <property type="match status" value="1"/>
</dbReference>
<feature type="domain" description="GPCR family 3 nine cysteines" evidence="13">
    <location>
        <begin position="457"/>
        <end position="508"/>
    </location>
</feature>
<evidence type="ECO:0000256" key="4">
    <source>
        <dbReference type="ARBA" id="ARBA00022989"/>
    </source>
</evidence>
<sequence length="542" mass="62168">MKIRSLLILQALKAFVTLSCTCEVSDHSRISYRSQDDKDIAFGALLPLRSKDKQGRCETPAYTEGILWLRALNYAVKEVNRRWTKEFNASFRLTIRDTCNDEQIALEKALEFAKGYRNRDLGEALVREENTTEDLIKPVLGVISASRNQDASVLLSLFKVPQVIFGRGKTAVENSKDILRSISVGFYRARALTDLVKYFSWEAVSVVYSPTHQDDFETFLRISRIENLCVALTVKLSDDYEHVVDKLLSEPQSTVVFLFTTEEETSALQQTVKAKAHQRNHFTWILSSQQNINCFSENSESDELFLQPQFPFIEGFRDYLENKDSLVKFKEVLESPIASSSCLNSAKFESTDKHTKEEIQSSMNSVYLLAHAYETAFQTHREHFDSVFFSRSLGYVHGTLYSQNWKLFSGQRSMKENMFSLIQIRHSSSSKRVINIGTWDSSWYINKLGINWSSHSTPRSSCGVQCSPGFIRVLKNGSKCCWSCLRCHYNQIVTDEYTCADCLRGYWPNEDFTKCKFQWKRTFFGCTLAVAAVVLVFSFMVL</sequence>